<dbReference type="Proteomes" id="UP000000305">
    <property type="component" value="Unassembled WGS sequence"/>
</dbReference>
<evidence type="ECO:0000313" key="2">
    <source>
        <dbReference type="EMBL" id="EFX60171.1"/>
    </source>
</evidence>
<name>E9I759_DAPPU</name>
<dbReference type="KEGG" id="dpx:DAPPUDRAFT_278983"/>
<dbReference type="AlphaFoldDB" id="E9I759"/>
<feature type="region of interest" description="Disordered" evidence="1">
    <location>
        <begin position="230"/>
        <end position="256"/>
    </location>
</feature>
<evidence type="ECO:0000256" key="1">
    <source>
        <dbReference type="SAM" id="MobiDB-lite"/>
    </source>
</evidence>
<feature type="compositionally biased region" description="Polar residues" evidence="1">
    <location>
        <begin position="231"/>
        <end position="241"/>
    </location>
</feature>
<feature type="compositionally biased region" description="Basic residues" evidence="1">
    <location>
        <begin position="242"/>
        <end position="256"/>
    </location>
</feature>
<dbReference type="EMBL" id="GL736967">
    <property type="protein sequence ID" value="EFX60171.1"/>
    <property type="molecule type" value="Genomic_DNA"/>
</dbReference>
<keyword evidence="3" id="KW-1185">Reference proteome</keyword>
<accession>E9I759</accession>
<organism evidence="2 3">
    <name type="scientific">Daphnia pulex</name>
    <name type="common">Water flea</name>
    <dbReference type="NCBI Taxonomy" id="6669"/>
    <lineage>
        <taxon>Eukaryota</taxon>
        <taxon>Metazoa</taxon>
        <taxon>Ecdysozoa</taxon>
        <taxon>Arthropoda</taxon>
        <taxon>Crustacea</taxon>
        <taxon>Branchiopoda</taxon>
        <taxon>Diplostraca</taxon>
        <taxon>Cladocera</taxon>
        <taxon>Anomopoda</taxon>
        <taxon>Daphniidae</taxon>
        <taxon>Daphnia</taxon>
    </lineage>
</organism>
<protein>
    <submittedName>
        <fullName evidence="2">Uncharacterized protein</fullName>
    </submittedName>
</protein>
<proteinExistence type="predicted"/>
<dbReference type="HOGENOM" id="CLU_1086876_0_0_1"/>
<reference evidence="2 3" key="1">
    <citation type="journal article" date="2011" name="Science">
        <title>The ecoresponsive genome of Daphnia pulex.</title>
        <authorList>
            <person name="Colbourne J.K."/>
            <person name="Pfrender M.E."/>
            <person name="Gilbert D."/>
            <person name="Thomas W.K."/>
            <person name="Tucker A."/>
            <person name="Oakley T.H."/>
            <person name="Tokishita S."/>
            <person name="Aerts A."/>
            <person name="Arnold G.J."/>
            <person name="Basu M.K."/>
            <person name="Bauer D.J."/>
            <person name="Caceres C.E."/>
            <person name="Carmel L."/>
            <person name="Casola C."/>
            <person name="Choi J.H."/>
            <person name="Detter J.C."/>
            <person name="Dong Q."/>
            <person name="Dusheyko S."/>
            <person name="Eads B.D."/>
            <person name="Frohlich T."/>
            <person name="Geiler-Samerotte K.A."/>
            <person name="Gerlach D."/>
            <person name="Hatcher P."/>
            <person name="Jogdeo S."/>
            <person name="Krijgsveld J."/>
            <person name="Kriventseva E.V."/>
            <person name="Kultz D."/>
            <person name="Laforsch C."/>
            <person name="Lindquist E."/>
            <person name="Lopez J."/>
            <person name="Manak J.R."/>
            <person name="Muller J."/>
            <person name="Pangilinan J."/>
            <person name="Patwardhan R.P."/>
            <person name="Pitluck S."/>
            <person name="Pritham E.J."/>
            <person name="Rechtsteiner A."/>
            <person name="Rho M."/>
            <person name="Rogozin I.B."/>
            <person name="Sakarya O."/>
            <person name="Salamov A."/>
            <person name="Schaack S."/>
            <person name="Shapiro H."/>
            <person name="Shiga Y."/>
            <person name="Skalitzky C."/>
            <person name="Smith Z."/>
            <person name="Souvorov A."/>
            <person name="Sung W."/>
            <person name="Tang Z."/>
            <person name="Tsuchiya D."/>
            <person name="Tu H."/>
            <person name="Vos H."/>
            <person name="Wang M."/>
            <person name="Wolf Y.I."/>
            <person name="Yamagata H."/>
            <person name="Yamada T."/>
            <person name="Ye Y."/>
            <person name="Shaw J.R."/>
            <person name="Andrews J."/>
            <person name="Crease T.J."/>
            <person name="Tang H."/>
            <person name="Lucas S.M."/>
            <person name="Robertson H.M."/>
            <person name="Bork P."/>
            <person name="Koonin E.V."/>
            <person name="Zdobnov E.M."/>
            <person name="Grigoriev I.V."/>
            <person name="Lynch M."/>
            <person name="Boore J.L."/>
        </authorList>
    </citation>
    <scope>NUCLEOTIDE SEQUENCE [LARGE SCALE GENOMIC DNA]</scope>
</reference>
<evidence type="ECO:0000313" key="3">
    <source>
        <dbReference type="Proteomes" id="UP000000305"/>
    </source>
</evidence>
<sequence length="256" mass="28004">MALAFDHNNFVKGSAGSLSGAGEWLEGQVDDTLGRSIKPGFLEFAPILARESETIMRETYVLSTNDLIGNGDNKKQGYSARLTLYYVKEDADKSIRAVTSRGYYNEYSTSYMNYDPVSGIRRITDGTQAGTISMYQGSASEYAIFKDFKRLSTVGDSGTVSSQLCEGSVSSSGACSTTLKDLSWVYTYVGSSEAETELTSMRSLRRPHLPPRQNSVAKLQAASGLLFFTPSKLSDSGWSRTSRPKRQRRSGSPHLA</sequence>
<dbReference type="InParanoid" id="E9I759"/>
<gene>
    <name evidence="2" type="ORF">DAPPUDRAFT_278983</name>
</gene>